<evidence type="ECO:0000313" key="1">
    <source>
        <dbReference type="EMBL" id="MED6191853.1"/>
    </source>
</evidence>
<sequence>MVLVISSQLNLKNNLVHLSDKLDENNFSTWQKSVMLTLRTLKLIDHLSYDKVSPQYEFVPVTEDDSDSASKITGEGATPGVAGGSALYWLWEAMVTPKLSLFL</sequence>
<evidence type="ECO:0000313" key="2">
    <source>
        <dbReference type="Proteomes" id="UP001341840"/>
    </source>
</evidence>
<accession>A0ABU6X5G1</accession>
<dbReference type="EMBL" id="JASCZI010211457">
    <property type="protein sequence ID" value="MED6191853.1"/>
    <property type="molecule type" value="Genomic_DNA"/>
</dbReference>
<keyword evidence="2" id="KW-1185">Reference proteome</keyword>
<evidence type="ECO:0008006" key="3">
    <source>
        <dbReference type="Google" id="ProtNLM"/>
    </source>
</evidence>
<dbReference type="Proteomes" id="UP001341840">
    <property type="component" value="Unassembled WGS sequence"/>
</dbReference>
<organism evidence="1 2">
    <name type="scientific">Stylosanthes scabra</name>
    <dbReference type="NCBI Taxonomy" id="79078"/>
    <lineage>
        <taxon>Eukaryota</taxon>
        <taxon>Viridiplantae</taxon>
        <taxon>Streptophyta</taxon>
        <taxon>Embryophyta</taxon>
        <taxon>Tracheophyta</taxon>
        <taxon>Spermatophyta</taxon>
        <taxon>Magnoliopsida</taxon>
        <taxon>eudicotyledons</taxon>
        <taxon>Gunneridae</taxon>
        <taxon>Pentapetalae</taxon>
        <taxon>rosids</taxon>
        <taxon>fabids</taxon>
        <taxon>Fabales</taxon>
        <taxon>Fabaceae</taxon>
        <taxon>Papilionoideae</taxon>
        <taxon>50 kb inversion clade</taxon>
        <taxon>dalbergioids sensu lato</taxon>
        <taxon>Dalbergieae</taxon>
        <taxon>Pterocarpus clade</taxon>
        <taxon>Stylosanthes</taxon>
    </lineage>
</organism>
<comment type="caution">
    <text evidence="1">The sequence shown here is derived from an EMBL/GenBank/DDBJ whole genome shotgun (WGS) entry which is preliminary data.</text>
</comment>
<reference evidence="1 2" key="1">
    <citation type="journal article" date="2023" name="Plants (Basel)">
        <title>Bridging the Gap: Combining Genomics and Transcriptomics Approaches to Understand Stylosanthes scabra, an Orphan Legume from the Brazilian Caatinga.</title>
        <authorList>
            <person name="Ferreira-Neto J.R.C."/>
            <person name="da Silva M.D."/>
            <person name="Binneck E."/>
            <person name="de Melo N.F."/>
            <person name="da Silva R.H."/>
            <person name="de Melo A.L.T.M."/>
            <person name="Pandolfi V."/>
            <person name="Bustamante F.O."/>
            <person name="Brasileiro-Vidal A.C."/>
            <person name="Benko-Iseppon A.M."/>
        </authorList>
    </citation>
    <scope>NUCLEOTIDE SEQUENCE [LARGE SCALE GENOMIC DNA]</scope>
    <source>
        <tissue evidence="1">Leaves</tissue>
    </source>
</reference>
<gene>
    <name evidence="1" type="ORF">PIB30_004513</name>
</gene>
<protein>
    <recommendedName>
        <fullName evidence="3">Retrotransposon Copia-like N-terminal domain-containing protein</fullName>
    </recommendedName>
</protein>
<proteinExistence type="predicted"/>
<name>A0ABU6X5G1_9FABA</name>